<comment type="caution">
    <text evidence="6">The sequence shown here is derived from an EMBL/GenBank/DDBJ whole genome shotgun (WGS) entry which is preliminary data.</text>
</comment>
<reference evidence="6 7" key="1">
    <citation type="journal article" date="2015" name="Nature">
        <title>rRNA introns, odd ribosomes, and small enigmatic genomes across a large radiation of phyla.</title>
        <authorList>
            <person name="Brown C.T."/>
            <person name="Hug L.A."/>
            <person name="Thomas B.C."/>
            <person name="Sharon I."/>
            <person name="Castelle C.J."/>
            <person name="Singh A."/>
            <person name="Wilkins M.J."/>
            <person name="Williams K.H."/>
            <person name="Banfield J.F."/>
        </authorList>
    </citation>
    <scope>NUCLEOTIDE SEQUENCE [LARGE SCALE GENOMIC DNA]</scope>
</reference>
<feature type="non-terminal residue" evidence="6">
    <location>
        <position position="276"/>
    </location>
</feature>
<protein>
    <recommendedName>
        <fullName evidence="5">Glycoside hydrolase family 5 domain-containing protein</fullName>
    </recommendedName>
</protein>
<dbReference type="InterPro" id="IPR017853">
    <property type="entry name" value="GH"/>
</dbReference>
<proteinExistence type="inferred from homology"/>
<evidence type="ECO:0000259" key="5">
    <source>
        <dbReference type="Pfam" id="PF00150"/>
    </source>
</evidence>
<accession>A0A0G0KAJ0</accession>
<dbReference type="SUPFAM" id="SSF51445">
    <property type="entry name" value="(Trans)glycosidases"/>
    <property type="match status" value="1"/>
</dbReference>
<dbReference type="Gene3D" id="3.20.20.80">
    <property type="entry name" value="Glycosidases"/>
    <property type="match status" value="1"/>
</dbReference>
<evidence type="ECO:0000313" key="7">
    <source>
        <dbReference type="Proteomes" id="UP000034181"/>
    </source>
</evidence>
<keyword evidence="2 3" id="KW-0326">Glycosidase</keyword>
<dbReference type="InterPro" id="IPR001547">
    <property type="entry name" value="Glyco_hydro_5"/>
</dbReference>
<evidence type="ECO:0000256" key="2">
    <source>
        <dbReference type="ARBA" id="ARBA00023295"/>
    </source>
</evidence>
<sequence>MNKIRAILIVFFFLFISTGTAFAQNNRFGIHIIEEQDLEDAANLVNSQGGDWGYVTLVIRQDDRDVAKWQKIFDKMRRLHLIPLVRLATQSKGSTWVKPTPDQAAQWVSFLNSLNWVVQKRFVILFNEPNHDKEWGGKSDPAEYTKIVNEFASELRKSNSDYFILPAGFDLSAGNTPGTMDVEDFYNQMYKVDPQIFKLFDGWSSHSYPNPNFSGSVDATGRQSIRGYKWELSNLSSKGLRSDIPVFITETGWAHKEGVLNLTSALPADNLADLLK</sequence>
<dbReference type="AlphaFoldDB" id="A0A0G0KAJ0"/>
<evidence type="ECO:0000256" key="3">
    <source>
        <dbReference type="RuleBase" id="RU361153"/>
    </source>
</evidence>
<dbReference type="GO" id="GO:0004553">
    <property type="term" value="F:hydrolase activity, hydrolyzing O-glycosyl compounds"/>
    <property type="evidence" value="ECO:0007669"/>
    <property type="project" value="InterPro"/>
</dbReference>
<organism evidence="6 7">
    <name type="scientific">Candidatus Woesebacteria bacterium GW2011_GWB1_38_5b</name>
    <dbReference type="NCBI Taxonomy" id="1618569"/>
    <lineage>
        <taxon>Bacteria</taxon>
        <taxon>Candidatus Woeseibacteriota</taxon>
    </lineage>
</organism>
<gene>
    <name evidence="6" type="ORF">US96_C0003G0030</name>
</gene>
<feature type="domain" description="Glycoside hydrolase family 5" evidence="5">
    <location>
        <begin position="125"/>
        <end position="260"/>
    </location>
</feature>
<feature type="chain" id="PRO_5002533106" description="Glycoside hydrolase family 5 domain-containing protein" evidence="4">
    <location>
        <begin position="24"/>
        <end position="276"/>
    </location>
</feature>
<evidence type="ECO:0000256" key="4">
    <source>
        <dbReference type="SAM" id="SignalP"/>
    </source>
</evidence>
<keyword evidence="1 3" id="KW-0378">Hydrolase</keyword>
<dbReference type="Proteomes" id="UP000034181">
    <property type="component" value="Unassembled WGS sequence"/>
</dbReference>
<dbReference type="GO" id="GO:0000272">
    <property type="term" value="P:polysaccharide catabolic process"/>
    <property type="evidence" value="ECO:0007669"/>
    <property type="project" value="InterPro"/>
</dbReference>
<feature type="signal peptide" evidence="4">
    <location>
        <begin position="1"/>
        <end position="23"/>
    </location>
</feature>
<comment type="similarity">
    <text evidence="3">Belongs to the glycosyl hydrolase 5 (cellulase A) family.</text>
</comment>
<evidence type="ECO:0000256" key="1">
    <source>
        <dbReference type="ARBA" id="ARBA00022801"/>
    </source>
</evidence>
<name>A0A0G0KAJ0_9BACT</name>
<dbReference type="EMBL" id="LBUZ01000003">
    <property type="protein sequence ID" value="KKQ75872.1"/>
    <property type="molecule type" value="Genomic_DNA"/>
</dbReference>
<evidence type="ECO:0000313" key="6">
    <source>
        <dbReference type="EMBL" id="KKQ75872.1"/>
    </source>
</evidence>
<dbReference type="Pfam" id="PF00150">
    <property type="entry name" value="Cellulase"/>
    <property type="match status" value="1"/>
</dbReference>
<keyword evidence="4" id="KW-0732">Signal</keyword>